<evidence type="ECO:0000256" key="2">
    <source>
        <dbReference type="SAM" id="SignalP"/>
    </source>
</evidence>
<comment type="similarity">
    <text evidence="1">Belongs to the bacterial solute-binding protein 8 family.</text>
</comment>
<reference evidence="4 5" key="1">
    <citation type="submission" date="2018-07" db="EMBL/GenBank/DDBJ databases">
        <title>Streptomyces species from bats.</title>
        <authorList>
            <person name="Dunlap C."/>
        </authorList>
    </citation>
    <scope>NUCLEOTIDE SEQUENCE [LARGE SCALE GENOMIC DNA]</scope>
    <source>
        <strain evidence="4 5">AC230</strain>
    </source>
</reference>
<dbReference type="InterPro" id="IPR002491">
    <property type="entry name" value="ABC_transptr_periplasmic_BD"/>
</dbReference>
<dbReference type="PANTHER" id="PTHR30535">
    <property type="entry name" value="VITAMIN B12-BINDING PROTEIN"/>
    <property type="match status" value="1"/>
</dbReference>
<feature type="domain" description="Fe/B12 periplasmic-binding" evidence="3">
    <location>
        <begin position="69"/>
        <end position="358"/>
    </location>
</feature>
<dbReference type="AlphaFoldDB" id="A0A370AYL5"/>
<sequence>MPIARPIRPTALSALLLAGALSLTACGGGGTARDAKTAQGGAAGGGAAGYPRTVENCGEKVRIAAAPRRAVSLNQGTTEIMLSLGLQDRMAGTATWTDPLMKGLAKANAEVPRIAENNPSFEKVLDTEPDFVASSFLSTLGKGGVATREQFEKLGVPTYISPADCTKNDKTVGTDGARSTPLAMETVYEEVRDLAGVFGVEERGEKVVAGLEARMAKATEGLDAARTKKVSLLYWFANSDSPYMGGCCGAPGIITNAVGAKNVFDDTHDEWPQINWETVADRDPDFLVIGDLTRKSQTAETAAKKIEFLETNPVTKEMDAVKHQRYVLLSGQAMNPTIRTVEGVEKVAAALRTYVPAK</sequence>
<feature type="chain" id="PRO_5039554819" evidence="2">
    <location>
        <begin position="28"/>
        <end position="358"/>
    </location>
</feature>
<dbReference type="Proteomes" id="UP000253741">
    <property type="component" value="Unassembled WGS sequence"/>
</dbReference>
<dbReference type="SUPFAM" id="SSF53807">
    <property type="entry name" value="Helical backbone' metal receptor"/>
    <property type="match status" value="1"/>
</dbReference>
<protein>
    <submittedName>
        <fullName evidence="4">ABC transporter substrate-binding protein</fullName>
    </submittedName>
</protein>
<proteinExistence type="inferred from homology"/>
<name>A0A370AYL5_9ACTN</name>
<evidence type="ECO:0000313" key="4">
    <source>
        <dbReference type="EMBL" id="RDG34737.1"/>
    </source>
</evidence>
<organism evidence="4 5">
    <name type="scientific">Streptomyces corynorhini</name>
    <dbReference type="NCBI Taxonomy" id="2282652"/>
    <lineage>
        <taxon>Bacteria</taxon>
        <taxon>Bacillati</taxon>
        <taxon>Actinomycetota</taxon>
        <taxon>Actinomycetes</taxon>
        <taxon>Kitasatosporales</taxon>
        <taxon>Streptomycetaceae</taxon>
        <taxon>Streptomyces</taxon>
    </lineage>
</organism>
<dbReference type="PANTHER" id="PTHR30535:SF7">
    <property type="entry name" value="IRON(III) DICITRATE-BINDING PROTEIN"/>
    <property type="match status" value="1"/>
</dbReference>
<evidence type="ECO:0000259" key="3">
    <source>
        <dbReference type="PROSITE" id="PS50983"/>
    </source>
</evidence>
<dbReference type="PROSITE" id="PS50983">
    <property type="entry name" value="FE_B12_PBP"/>
    <property type="match status" value="1"/>
</dbReference>
<keyword evidence="2" id="KW-0732">Signal</keyword>
<dbReference type="Pfam" id="PF01497">
    <property type="entry name" value="Peripla_BP_2"/>
    <property type="match status" value="1"/>
</dbReference>
<accession>A0A370AYL5</accession>
<dbReference type="InterPro" id="IPR050902">
    <property type="entry name" value="ABC_Transporter_SBP"/>
</dbReference>
<keyword evidence="5" id="KW-1185">Reference proteome</keyword>
<dbReference type="EMBL" id="QQNA01000283">
    <property type="protein sequence ID" value="RDG34737.1"/>
    <property type="molecule type" value="Genomic_DNA"/>
</dbReference>
<dbReference type="PROSITE" id="PS51257">
    <property type="entry name" value="PROKAR_LIPOPROTEIN"/>
    <property type="match status" value="1"/>
</dbReference>
<feature type="signal peptide" evidence="2">
    <location>
        <begin position="1"/>
        <end position="27"/>
    </location>
</feature>
<evidence type="ECO:0000256" key="1">
    <source>
        <dbReference type="ARBA" id="ARBA00008814"/>
    </source>
</evidence>
<comment type="caution">
    <text evidence="4">The sequence shown here is derived from an EMBL/GenBank/DDBJ whole genome shotgun (WGS) entry which is preliminary data.</text>
</comment>
<dbReference type="OrthoDB" id="9797850at2"/>
<evidence type="ECO:0000313" key="5">
    <source>
        <dbReference type="Proteomes" id="UP000253741"/>
    </source>
</evidence>
<dbReference type="Gene3D" id="3.40.50.1980">
    <property type="entry name" value="Nitrogenase molybdenum iron protein domain"/>
    <property type="match status" value="2"/>
</dbReference>
<gene>
    <name evidence="4" type="ORF">DVH02_29010</name>
</gene>
<dbReference type="RefSeq" id="WP_114626825.1">
    <property type="nucleotide sequence ID" value="NZ_QQNA01000283.1"/>
</dbReference>